<gene>
    <name evidence="3" type="ORF">MALL_0386</name>
</gene>
<evidence type="ECO:0008006" key="5">
    <source>
        <dbReference type="Google" id="ProtNLM"/>
    </source>
</evidence>
<dbReference type="EMBL" id="ADNC01000027">
    <property type="protein sequence ID" value="EFF41321.1"/>
    <property type="molecule type" value="Genomic_DNA"/>
</dbReference>
<dbReference type="AlphaFoldDB" id="D4XWP2"/>
<evidence type="ECO:0000313" key="3">
    <source>
        <dbReference type="EMBL" id="EFF41321.1"/>
    </source>
</evidence>
<feature type="region of interest" description="Disordered" evidence="1">
    <location>
        <begin position="32"/>
        <end position="57"/>
    </location>
</feature>
<evidence type="ECO:0000256" key="2">
    <source>
        <dbReference type="SAM" id="SignalP"/>
    </source>
</evidence>
<keyword evidence="4" id="KW-1185">Reference proteome</keyword>
<evidence type="ECO:0000256" key="1">
    <source>
        <dbReference type="SAM" id="MobiDB-lite"/>
    </source>
</evidence>
<protein>
    <recommendedName>
        <fullName evidence="5">Lipoprotein</fullName>
    </recommendedName>
</protein>
<sequence length="494" mass="53656">MKKNKLKLIFALGLLPLAPIAFVACATAKTGTSADSTTNAGSTSNAGSTGTTSATSQSELDKYVETLTSRLNDASNVVVLGGKPDKPAAPEGDTPLKENEIGNFNASVVGSNPQALNNYINTAAKIFDLEALRKNGIEVSVATKVNAKNTKSVDVTLSFRAAEAKNVAPKDVTFTIENVLVNASTVSLEQMKQDEELLNAEIAKLVRLIGDDTDSVRTLATFEELQKELTSLEVLNTFLESGAKSKQISLPQGVRTRVSLSQNTRDAKDVFVNLTLSKGSVTKVFTFELEEVLPKVEKYEAVPVRSNILSFLDKVIGKDEDAEMTVKDLATLQTELKDLAGLNKFLEKDSQIHLPSYLKLTKITASNATKETDAKVKIDLEAVGEVGLRATNNQKTVSFEFVLEEVFAEAQAKGIEVTKKFNDDDQLEDSVKTVEQLNAIIKNETDKVKVVAGAKYYLDFDDFDNNSKDMKVKIVVVKDNVSSKMTLVLKNVLN</sequence>
<feature type="chain" id="PRO_5003067838" description="Lipoprotein" evidence="2">
    <location>
        <begin position="24"/>
        <end position="494"/>
    </location>
</feature>
<dbReference type="RefSeq" id="WP_005683954.1">
    <property type="nucleotide sequence ID" value="NZ_ADNC01000027.1"/>
</dbReference>
<feature type="compositionally biased region" description="Low complexity" evidence="1">
    <location>
        <begin position="32"/>
        <end position="56"/>
    </location>
</feature>
<dbReference type="STRING" id="747682.MALL_0386"/>
<proteinExistence type="predicted"/>
<dbReference type="Proteomes" id="UP000004757">
    <property type="component" value="Unassembled WGS sequence"/>
</dbReference>
<name>D4XWP2_9BACT</name>
<reference evidence="3 4" key="1">
    <citation type="submission" date="2010-03" db="EMBL/GenBank/DDBJ databases">
        <authorList>
            <person name="Glass J.I."/>
            <person name="Benders G.A."/>
            <person name="Durkin A.S."/>
            <person name="Farmerie W.G."/>
            <person name="Hlavinka K."/>
            <person name="Hostetler J."/>
            <person name="Jackson J."/>
            <person name="May M.A."/>
            <person name="Miller R.H."/>
            <person name="Paralanov V."/>
            <person name="Radune D."/>
            <person name="Szczypinski B."/>
            <person name="Brown D.R."/>
        </authorList>
    </citation>
    <scope>NUCLEOTIDE SEQUENCE [LARGE SCALE GENOMIC DNA]</scope>
    <source>
        <strain evidence="3 4">A21JP2</strain>
    </source>
</reference>
<keyword evidence="2" id="KW-0732">Signal</keyword>
<feature type="signal peptide" evidence="2">
    <location>
        <begin position="1"/>
        <end position="23"/>
    </location>
</feature>
<organism evidence="3 4">
    <name type="scientific">Mycoplasmopsis alligatoris A21JP2</name>
    <dbReference type="NCBI Taxonomy" id="747682"/>
    <lineage>
        <taxon>Bacteria</taxon>
        <taxon>Bacillati</taxon>
        <taxon>Mycoplasmatota</taxon>
        <taxon>Mycoplasmoidales</taxon>
        <taxon>Metamycoplasmataceae</taxon>
        <taxon>Mycoplasmopsis</taxon>
    </lineage>
</organism>
<accession>D4XWP2</accession>
<dbReference type="PROSITE" id="PS51257">
    <property type="entry name" value="PROKAR_LIPOPROTEIN"/>
    <property type="match status" value="1"/>
</dbReference>
<evidence type="ECO:0000313" key="4">
    <source>
        <dbReference type="Proteomes" id="UP000004757"/>
    </source>
</evidence>
<comment type="caution">
    <text evidence="3">The sequence shown here is derived from an EMBL/GenBank/DDBJ whole genome shotgun (WGS) entry which is preliminary data.</text>
</comment>